<dbReference type="RefSeq" id="WP_309939019.1">
    <property type="nucleotide sequence ID" value="NZ_AP025305.1"/>
</dbReference>
<evidence type="ECO:0000313" key="2">
    <source>
        <dbReference type="EMBL" id="MDR6239371.1"/>
    </source>
</evidence>
<reference evidence="2" key="1">
    <citation type="submission" date="2023-07" db="EMBL/GenBank/DDBJ databases">
        <title>Genomic Encyclopedia of Type Strains, Phase IV (KMG-IV): sequencing the most valuable type-strain genomes for metagenomic binning, comparative biology and taxonomic classification.</title>
        <authorList>
            <person name="Goeker M."/>
        </authorList>
    </citation>
    <scope>NUCLEOTIDE SEQUENCE</scope>
    <source>
        <strain evidence="2">DSM 26174</strain>
    </source>
</reference>
<dbReference type="EMBL" id="JAVDQD010000002">
    <property type="protein sequence ID" value="MDR6239371.1"/>
    <property type="molecule type" value="Genomic_DNA"/>
</dbReference>
<accession>A0AAE3XP62</accession>
<dbReference type="GO" id="GO:0016747">
    <property type="term" value="F:acyltransferase activity, transferring groups other than amino-acyl groups"/>
    <property type="evidence" value="ECO:0007669"/>
    <property type="project" value="InterPro"/>
</dbReference>
<comment type="caution">
    <text evidence="2">The sequence shown here is derived from an EMBL/GenBank/DDBJ whole genome shotgun (WGS) entry which is preliminary data.</text>
</comment>
<dbReference type="InterPro" id="IPR016181">
    <property type="entry name" value="Acyl_CoA_acyltransferase"/>
</dbReference>
<dbReference type="PROSITE" id="PS51186">
    <property type="entry name" value="GNAT"/>
    <property type="match status" value="1"/>
</dbReference>
<dbReference type="InterPro" id="IPR000182">
    <property type="entry name" value="GNAT_dom"/>
</dbReference>
<dbReference type="PANTHER" id="PTHR43792:SF1">
    <property type="entry name" value="N-ACETYLTRANSFERASE DOMAIN-CONTAINING PROTEIN"/>
    <property type="match status" value="1"/>
</dbReference>
<name>A0AAE3XP62_9BACT</name>
<keyword evidence="3" id="KW-1185">Reference proteome</keyword>
<dbReference type="InterPro" id="IPR051531">
    <property type="entry name" value="N-acetyltransferase"/>
</dbReference>
<dbReference type="AlphaFoldDB" id="A0AAE3XP62"/>
<protein>
    <submittedName>
        <fullName evidence="2">RimJ/RimL family protein N-acetyltransferase</fullName>
    </submittedName>
</protein>
<dbReference type="PANTHER" id="PTHR43792">
    <property type="entry name" value="GNAT FAMILY, PUTATIVE (AFU_ORTHOLOGUE AFUA_3G00765)-RELATED-RELATED"/>
    <property type="match status" value="1"/>
</dbReference>
<gene>
    <name evidence="2" type="ORF">HNQ88_002408</name>
</gene>
<evidence type="ECO:0000313" key="3">
    <source>
        <dbReference type="Proteomes" id="UP001185092"/>
    </source>
</evidence>
<dbReference type="SUPFAM" id="SSF55729">
    <property type="entry name" value="Acyl-CoA N-acyltransferases (Nat)"/>
    <property type="match status" value="1"/>
</dbReference>
<feature type="domain" description="N-acetyltransferase" evidence="1">
    <location>
        <begin position="8"/>
        <end position="165"/>
    </location>
</feature>
<sequence>MIIETKRLILRELNVGDARDFYDLNEDKEVLKYTGDVGFQDVEEAKTFLSGYSDYKKNGYGRWAVVLKESGRFLGWCGLKLNEEGLVDLGYRFFRNEWGKGYATESAIASLNYGFENLDLDDVIARSDRNNVASIKVIEKLGMEFWKNDECKGISNAVYYRIDKQSYIEKVIR</sequence>
<dbReference type="Pfam" id="PF13302">
    <property type="entry name" value="Acetyltransf_3"/>
    <property type="match status" value="1"/>
</dbReference>
<organism evidence="2 3">
    <name type="scientific">Aureibacter tunicatorum</name>
    <dbReference type="NCBI Taxonomy" id="866807"/>
    <lineage>
        <taxon>Bacteria</taxon>
        <taxon>Pseudomonadati</taxon>
        <taxon>Bacteroidota</taxon>
        <taxon>Cytophagia</taxon>
        <taxon>Cytophagales</taxon>
        <taxon>Persicobacteraceae</taxon>
        <taxon>Aureibacter</taxon>
    </lineage>
</organism>
<proteinExistence type="predicted"/>
<evidence type="ECO:0000259" key="1">
    <source>
        <dbReference type="PROSITE" id="PS51186"/>
    </source>
</evidence>
<dbReference type="Proteomes" id="UP001185092">
    <property type="component" value="Unassembled WGS sequence"/>
</dbReference>
<dbReference type="Gene3D" id="3.40.630.30">
    <property type="match status" value="1"/>
</dbReference>